<sequence length="43" mass="4947">MEYVIFFLFAGKIALQNTLYSAVQRVTLFHFLTCAAVNTVNYK</sequence>
<proteinExistence type="predicted"/>
<organism evidence="1">
    <name type="scientific">Anguilla anguilla</name>
    <name type="common">European freshwater eel</name>
    <name type="synonym">Muraena anguilla</name>
    <dbReference type="NCBI Taxonomy" id="7936"/>
    <lineage>
        <taxon>Eukaryota</taxon>
        <taxon>Metazoa</taxon>
        <taxon>Chordata</taxon>
        <taxon>Craniata</taxon>
        <taxon>Vertebrata</taxon>
        <taxon>Euteleostomi</taxon>
        <taxon>Actinopterygii</taxon>
        <taxon>Neopterygii</taxon>
        <taxon>Teleostei</taxon>
        <taxon>Anguilliformes</taxon>
        <taxon>Anguillidae</taxon>
        <taxon>Anguilla</taxon>
    </lineage>
</organism>
<dbReference type="AlphaFoldDB" id="A0A0E9W0K6"/>
<reference evidence="1" key="1">
    <citation type="submission" date="2014-11" db="EMBL/GenBank/DDBJ databases">
        <authorList>
            <person name="Amaro Gonzalez C."/>
        </authorList>
    </citation>
    <scope>NUCLEOTIDE SEQUENCE</scope>
</reference>
<name>A0A0E9W0K6_ANGAN</name>
<protein>
    <submittedName>
        <fullName evidence="1">Uncharacterized protein</fullName>
    </submittedName>
</protein>
<reference evidence="1" key="2">
    <citation type="journal article" date="2015" name="Fish Shellfish Immunol.">
        <title>Early steps in the European eel (Anguilla anguilla)-Vibrio vulnificus interaction in the gills: Role of the RtxA13 toxin.</title>
        <authorList>
            <person name="Callol A."/>
            <person name="Pajuelo D."/>
            <person name="Ebbesson L."/>
            <person name="Teles M."/>
            <person name="MacKenzie S."/>
            <person name="Amaro C."/>
        </authorList>
    </citation>
    <scope>NUCLEOTIDE SEQUENCE</scope>
</reference>
<accession>A0A0E9W0K6</accession>
<evidence type="ECO:0000313" key="1">
    <source>
        <dbReference type="EMBL" id="JAH83892.1"/>
    </source>
</evidence>
<dbReference type="EMBL" id="GBXM01024685">
    <property type="protein sequence ID" value="JAH83892.1"/>
    <property type="molecule type" value="Transcribed_RNA"/>
</dbReference>